<evidence type="ECO:0000313" key="2">
    <source>
        <dbReference type="Proteomes" id="UP001341840"/>
    </source>
</evidence>
<sequence length="163" mass="18444">MKAKAFDIEVDHVEASHSVWVAVHKNNDVRLMSVDKGVTVQMKIHMDNSDLGVVNMKVVVQMTHKGGDKVDMDLNPNEVLVGDRVWFESIVFENVEGRGHTDMVVEEVPNHDRHHHIHLVGMHHRVGHIHNKVEGIDPMKKVVAHTHKAPLSLDSPSLDAHYY</sequence>
<protein>
    <submittedName>
        <fullName evidence="1">Uncharacterized protein</fullName>
    </submittedName>
</protein>
<dbReference type="Proteomes" id="UP001341840">
    <property type="component" value="Unassembled WGS sequence"/>
</dbReference>
<name>A0ABU6QCE5_9FABA</name>
<keyword evidence="2" id="KW-1185">Reference proteome</keyword>
<gene>
    <name evidence="1" type="ORF">PIB30_034663</name>
</gene>
<dbReference type="EMBL" id="JASCZI010000162">
    <property type="protein sequence ID" value="MED6109538.1"/>
    <property type="molecule type" value="Genomic_DNA"/>
</dbReference>
<reference evidence="1 2" key="1">
    <citation type="journal article" date="2023" name="Plants (Basel)">
        <title>Bridging the Gap: Combining Genomics and Transcriptomics Approaches to Understand Stylosanthes scabra, an Orphan Legume from the Brazilian Caatinga.</title>
        <authorList>
            <person name="Ferreira-Neto J.R.C."/>
            <person name="da Silva M.D."/>
            <person name="Binneck E."/>
            <person name="de Melo N.F."/>
            <person name="da Silva R.H."/>
            <person name="de Melo A.L.T.M."/>
            <person name="Pandolfi V."/>
            <person name="Bustamante F.O."/>
            <person name="Brasileiro-Vidal A.C."/>
            <person name="Benko-Iseppon A.M."/>
        </authorList>
    </citation>
    <scope>NUCLEOTIDE SEQUENCE [LARGE SCALE GENOMIC DNA]</scope>
    <source>
        <tissue evidence="1">Leaves</tissue>
    </source>
</reference>
<proteinExistence type="predicted"/>
<comment type="caution">
    <text evidence="1">The sequence shown here is derived from an EMBL/GenBank/DDBJ whole genome shotgun (WGS) entry which is preliminary data.</text>
</comment>
<evidence type="ECO:0000313" key="1">
    <source>
        <dbReference type="EMBL" id="MED6109538.1"/>
    </source>
</evidence>
<accession>A0ABU6QCE5</accession>
<organism evidence="1 2">
    <name type="scientific">Stylosanthes scabra</name>
    <dbReference type="NCBI Taxonomy" id="79078"/>
    <lineage>
        <taxon>Eukaryota</taxon>
        <taxon>Viridiplantae</taxon>
        <taxon>Streptophyta</taxon>
        <taxon>Embryophyta</taxon>
        <taxon>Tracheophyta</taxon>
        <taxon>Spermatophyta</taxon>
        <taxon>Magnoliopsida</taxon>
        <taxon>eudicotyledons</taxon>
        <taxon>Gunneridae</taxon>
        <taxon>Pentapetalae</taxon>
        <taxon>rosids</taxon>
        <taxon>fabids</taxon>
        <taxon>Fabales</taxon>
        <taxon>Fabaceae</taxon>
        <taxon>Papilionoideae</taxon>
        <taxon>50 kb inversion clade</taxon>
        <taxon>dalbergioids sensu lato</taxon>
        <taxon>Dalbergieae</taxon>
        <taxon>Pterocarpus clade</taxon>
        <taxon>Stylosanthes</taxon>
    </lineage>
</organism>